<evidence type="ECO:0000313" key="1">
    <source>
        <dbReference type="EMBL" id="KIQ61885.1"/>
    </source>
</evidence>
<dbReference type="AlphaFoldDB" id="A0A0D0N1C8"/>
<gene>
    <name evidence="1" type="ORF">TR51_21845</name>
</gene>
<protein>
    <submittedName>
        <fullName evidence="1">Uncharacterized protein</fullName>
    </submittedName>
</protein>
<organism evidence="1 2">
    <name type="scientific">Kitasatospora griseola</name>
    <name type="common">Streptomyces griseolosporeus</name>
    <dbReference type="NCBI Taxonomy" id="2064"/>
    <lineage>
        <taxon>Bacteria</taxon>
        <taxon>Bacillati</taxon>
        <taxon>Actinomycetota</taxon>
        <taxon>Actinomycetes</taxon>
        <taxon>Kitasatosporales</taxon>
        <taxon>Streptomycetaceae</taxon>
        <taxon>Kitasatospora</taxon>
    </lineage>
</organism>
<dbReference type="PATRIC" id="fig|2064.6.peg.4694"/>
<comment type="caution">
    <text evidence="1">The sequence shown here is derived from an EMBL/GenBank/DDBJ whole genome shotgun (WGS) entry which is preliminary data.</text>
</comment>
<dbReference type="Proteomes" id="UP000032066">
    <property type="component" value="Unassembled WGS sequence"/>
</dbReference>
<proteinExistence type="predicted"/>
<sequence length="65" mass="6465">MGAAQEGSSPEAHFVEVQFIANETTAGIAGSGSFVTPNSVEHFSGFAVADDEGVSGSATDSGASW</sequence>
<evidence type="ECO:0000313" key="2">
    <source>
        <dbReference type="Proteomes" id="UP000032066"/>
    </source>
</evidence>
<reference evidence="1 2" key="1">
    <citation type="submission" date="2015-02" db="EMBL/GenBank/DDBJ databases">
        <title>Draft genome sequence of Kitasatospora griseola MF730-N6, a bafilomycin, terpentecin and satosporin producer.</title>
        <authorList>
            <person name="Arens J.C."/>
            <person name="Haltli B."/>
            <person name="Kerr R.G."/>
        </authorList>
    </citation>
    <scope>NUCLEOTIDE SEQUENCE [LARGE SCALE GENOMIC DNA]</scope>
    <source>
        <strain evidence="1 2">MF730-N6</strain>
    </source>
</reference>
<accession>A0A0D0N1C8</accession>
<dbReference type="EMBL" id="JXZB01000004">
    <property type="protein sequence ID" value="KIQ61885.1"/>
    <property type="molecule type" value="Genomic_DNA"/>
</dbReference>
<name>A0A0D0N1C8_KITGR</name>
<keyword evidence="2" id="KW-1185">Reference proteome</keyword>